<dbReference type="EMBL" id="AJWJ01000219">
    <property type="protein sequence ID" value="KAF2073216.1"/>
    <property type="molecule type" value="Genomic_DNA"/>
</dbReference>
<keyword evidence="3" id="KW-1185">Reference proteome</keyword>
<reference evidence="2" key="1">
    <citation type="submission" date="2020-01" db="EMBL/GenBank/DDBJ databases">
        <title>Development of genomics and gene disruption for Polysphondylium violaceum indicates a role for the polyketide synthase stlB in stalk morphogenesis.</title>
        <authorList>
            <person name="Narita B."/>
            <person name="Kawabe Y."/>
            <person name="Kin K."/>
            <person name="Saito T."/>
            <person name="Gibbs R."/>
            <person name="Kuspa A."/>
            <person name="Muzny D."/>
            <person name="Queller D."/>
            <person name="Richards S."/>
            <person name="Strassman J."/>
            <person name="Sucgang R."/>
            <person name="Worley K."/>
            <person name="Schaap P."/>
        </authorList>
    </citation>
    <scope>NUCLEOTIDE SEQUENCE</scope>
    <source>
        <strain evidence="2">QSvi11</strain>
    </source>
</reference>
<accession>A0A8J4US61</accession>
<evidence type="ECO:0000313" key="2">
    <source>
        <dbReference type="EMBL" id="KAF2073216.1"/>
    </source>
</evidence>
<feature type="region of interest" description="Disordered" evidence="1">
    <location>
        <begin position="1"/>
        <end position="118"/>
    </location>
</feature>
<evidence type="ECO:0000313" key="3">
    <source>
        <dbReference type="Proteomes" id="UP000695562"/>
    </source>
</evidence>
<sequence>MQQKLEKLLPNNIINPVKQKDRQVSTTTATTKDQKQQQQQQPYGYYSNYPPQEPNSNSKSSTSRKQQQQQQDDDLMYDTIVPDNIGVYKRSNTNSPKTSNGNNSSTTTNTNGQYTKPQKLSDKLSYYYNEEPNDQHFEPFEEEDLYTNYINNTNTNSGNNKNQTKNNKNNTSNNNSNNNSLYDNTYKSSNNSNNSKSQQQINPSQSLSESKKQLNISSTTYSDYGANNNNSNIKNNMNNNKASPNINNNTGNKGHNSSPNINNNTSNGVKETQPTINNKSNKKSKKLASSAAGDFDSDLGDDFDDFVEIEEKDVATICQLYYIHFYQTPEMIRNETQKWLEERWFLPANFKDIKWNQPNRFFFPVYVFTIVTTTFFDATFILNDFPNTIQRQKMTSTHEELIFCASNSMDSVLVDQLIKENSYSSRSTRYLPPNEELVQYNTDTLLSEKVLTIDISKNEIWENKVLPFIKDEEKKKCLKFVQKTYSVKNVELEMDEPMIDSEIYSIVFLPISSQTYQYSGAYYATLTSGNKGKTVGQRPIGTGYVGGAIYDVVSKVSNIVQDSIGIKLMTLD</sequence>
<evidence type="ECO:0000256" key="1">
    <source>
        <dbReference type="SAM" id="MobiDB-lite"/>
    </source>
</evidence>
<feature type="region of interest" description="Disordered" evidence="1">
    <location>
        <begin position="149"/>
        <end position="292"/>
    </location>
</feature>
<dbReference type="Proteomes" id="UP000695562">
    <property type="component" value="Unassembled WGS sequence"/>
</dbReference>
<feature type="compositionally biased region" description="Low complexity" evidence="1">
    <location>
        <begin position="91"/>
        <end position="111"/>
    </location>
</feature>
<gene>
    <name evidence="2" type="ORF">CYY_005467</name>
</gene>
<feature type="compositionally biased region" description="Polar residues" evidence="1">
    <location>
        <begin position="54"/>
        <end position="65"/>
    </location>
</feature>
<dbReference type="AlphaFoldDB" id="A0A8J4US61"/>
<feature type="compositionally biased region" description="Low complexity" evidence="1">
    <location>
        <begin position="26"/>
        <end position="41"/>
    </location>
</feature>
<protein>
    <submittedName>
        <fullName evidence="2">Uncharacterized protein</fullName>
    </submittedName>
</protein>
<comment type="caution">
    <text evidence="2">The sequence shown here is derived from an EMBL/GenBank/DDBJ whole genome shotgun (WGS) entry which is preliminary data.</text>
</comment>
<feature type="compositionally biased region" description="Polar residues" evidence="1">
    <location>
        <begin position="213"/>
        <end position="222"/>
    </location>
</feature>
<feature type="compositionally biased region" description="Low complexity" evidence="1">
    <location>
        <begin position="226"/>
        <end position="267"/>
    </location>
</feature>
<organism evidence="2 3">
    <name type="scientific">Polysphondylium violaceum</name>
    <dbReference type="NCBI Taxonomy" id="133409"/>
    <lineage>
        <taxon>Eukaryota</taxon>
        <taxon>Amoebozoa</taxon>
        <taxon>Evosea</taxon>
        <taxon>Eumycetozoa</taxon>
        <taxon>Dictyostelia</taxon>
        <taxon>Dictyosteliales</taxon>
        <taxon>Dictyosteliaceae</taxon>
        <taxon>Polysphondylium</taxon>
    </lineage>
</organism>
<feature type="compositionally biased region" description="Low complexity" evidence="1">
    <location>
        <begin position="188"/>
        <end position="206"/>
    </location>
</feature>
<feature type="compositionally biased region" description="Low complexity" evidence="1">
    <location>
        <begin position="151"/>
        <end position="180"/>
    </location>
</feature>
<proteinExistence type="predicted"/>
<dbReference type="OrthoDB" id="20360at2759"/>
<name>A0A8J4US61_9MYCE</name>